<reference evidence="2" key="4">
    <citation type="journal article" date="2015" name="G3 (Bethesda)">
        <title>Genome sequences of three phytopathogenic species of the Magnaporthaceae family of fungi.</title>
        <authorList>
            <person name="Okagaki L.H."/>
            <person name="Nunes C.C."/>
            <person name="Sailsbery J."/>
            <person name="Clay B."/>
            <person name="Brown D."/>
            <person name="John T."/>
            <person name="Oh Y."/>
            <person name="Young N."/>
            <person name="Fitzgerald M."/>
            <person name="Haas B.J."/>
            <person name="Zeng Q."/>
            <person name="Young S."/>
            <person name="Adiconis X."/>
            <person name="Fan L."/>
            <person name="Levin J.Z."/>
            <person name="Mitchell T.K."/>
            <person name="Okubara P.A."/>
            <person name="Farman M.L."/>
            <person name="Kohn L.M."/>
            <person name="Birren B."/>
            <person name="Ma L.-J."/>
            <person name="Dean R.A."/>
        </authorList>
    </citation>
    <scope>NUCLEOTIDE SEQUENCE</scope>
    <source>
        <strain evidence="2">R3-111a-1</strain>
    </source>
</reference>
<evidence type="ECO:0000313" key="2">
    <source>
        <dbReference type="EnsemblFungi" id="EJT77299"/>
    </source>
</evidence>
<organism evidence="1">
    <name type="scientific">Gaeumannomyces tritici (strain R3-111a-1)</name>
    <name type="common">Wheat and barley take-all root rot fungus</name>
    <name type="synonym">Gaeumannomyces graminis var. tritici</name>
    <dbReference type="NCBI Taxonomy" id="644352"/>
    <lineage>
        <taxon>Eukaryota</taxon>
        <taxon>Fungi</taxon>
        <taxon>Dikarya</taxon>
        <taxon>Ascomycota</taxon>
        <taxon>Pezizomycotina</taxon>
        <taxon>Sordariomycetes</taxon>
        <taxon>Sordariomycetidae</taxon>
        <taxon>Magnaporthales</taxon>
        <taxon>Magnaporthaceae</taxon>
        <taxon>Gaeumannomyces</taxon>
    </lineage>
</organism>
<dbReference type="Proteomes" id="UP000006039">
    <property type="component" value="Unassembled WGS sequence"/>
</dbReference>
<protein>
    <submittedName>
        <fullName evidence="1 2">Uncharacterized protein</fullName>
    </submittedName>
</protein>
<dbReference type="AlphaFoldDB" id="J3P114"/>
<dbReference type="HOGENOM" id="CLU_2026882_0_0_1"/>
<reference evidence="1" key="3">
    <citation type="submission" date="2010-09" db="EMBL/GenBank/DDBJ databases">
        <title>Annotation of Gaeumannomyces graminis var. tritici R3-111a-1.</title>
        <authorList>
            <consortium name="The Broad Institute Genome Sequencing Platform"/>
            <person name="Ma L.-J."/>
            <person name="Dead R."/>
            <person name="Young S.K."/>
            <person name="Zeng Q."/>
            <person name="Gargeya S."/>
            <person name="Fitzgerald M."/>
            <person name="Haas B."/>
            <person name="Abouelleil A."/>
            <person name="Alvarado L."/>
            <person name="Arachchi H.M."/>
            <person name="Berlin A."/>
            <person name="Brown A."/>
            <person name="Chapman S.B."/>
            <person name="Chen Z."/>
            <person name="Dunbar C."/>
            <person name="Freedman E."/>
            <person name="Gearin G."/>
            <person name="Gellesch M."/>
            <person name="Goldberg J."/>
            <person name="Griggs A."/>
            <person name="Gujja S."/>
            <person name="Heiman D."/>
            <person name="Howarth C."/>
            <person name="Larson L."/>
            <person name="Lui A."/>
            <person name="MacDonald P.J.P."/>
            <person name="Mehta T."/>
            <person name="Montmayeur A."/>
            <person name="Murphy C."/>
            <person name="Neiman D."/>
            <person name="Pearson M."/>
            <person name="Priest M."/>
            <person name="Roberts A."/>
            <person name="Saif S."/>
            <person name="Shea T."/>
            <person name="Shenoy N."/>
            <person name="Sisk P."/>
            <person name="Stolte C."/>
            <person name="Sykes S."/>
            <person name="Yandava C."/>
            <person name="Wortman J."/>
            <person name="Nusbaum C."/>
            <person name="Birren B."/>
        </authorList>
    </citation>
    <scope>NUCLEOTIDE SEQUENCE</scope>
    <source>
        <strain evidence="1">R3-111a-1</strain>
    </source>
</reference>
<evidence type="ECO:0000313" key="1">
    <source>
        <dbReference type="EMBL" id="EJT77299.1"/>
    </source>
</evidence>
<reference evidence="3" key="1">
    <citation type="submission" date="2010-07" db="EMBL/GenBank/DDBJ databases">
        <title>The genome sequence of Gaeumannomyces graminis var. tritici strain R3-111a-1.</title>
        <authorList>
            <consortium name="The Broad Institute Genome Sequencing Platform"/>
            <person name="Ma L.-J."/>
            <person name="Dead R."/>
            <person name="Young S."/>
            <person name="Zeng Q."/>
            <person name="Koehrsen M."/>
            <person name="Alvarado L."/>
            <person name="Berlin A."/>
            <person name="Chapman S.B."/>
            <person name="Chen Z."/>
            <person name="Freedman E."/>
            <person name="Gellesch M."/>
            <person name="Goldberg J."/>
            <person name="Griggs A."/>
            <person name="Gujja S."/>
            <person name="Heilman E.R."/>
            <person name="Heiman D."/>
            <person name="Hepburn T."/>
            <person name="Howarth C."/>
            <person name="Jen D."/>
            <person name="Larson L."/>
            <person name="Mehta T."/>
            <person name="Neiman D."/>
            <person name="Pearson M."/>
            <person name="Roberts A."/>
            <person name="Saif S."/>
            <person name="Shea T."/>
            <person name="Shenoy N."/>
            <person name="Sisk P."/>
            <person name="Stolte C."/>
            <person name="Sykes S."/>
            <person name="Walk T."/>
            <person name="White J."/>
            <person name="Yandava C."/>
            <person name="Haas B."/>
            <person name="Nusbaum C."/>
            <person name="Birren B."/>
        </authorList>
    </citation>
    <scope>NUCLEOTIDE SEQUENCE [LARGE SCALE GENOMIC DNA]</scope>
    <source>
        <strain evidence="3">R3-111a-1</strain>
    </source>
</reference>
<sequence length="122" mass="13822">MALIVPLICTGVEERPAILYGLSYDPMTNQIDHGHNGVAAIRKYMETWMLEKPSSNPKWLGVGIKKESFEEVKMWILDENEVEGRVVGVLWALGSYRPCGGILPNVEGYILWELQAQYRELA</sequence>
<dbReference type="EnsemblFungi" id="EJT77299">
    <property type="protein sequence ID" value="EJT77299"/>
    <property type="gene ID" value="GGTG_07211"/>
</dbReference>
<dbReference type="VEuPathDB" id="FungiDB:GGTG_07211"/>
<gene>
    <name evidence="2" type="primary">20347669</name>
    <name evidence="1" type="ORF">GGTG_07211</name>
</gene>
<accession>J3P114</accession>
<reference evidence="2" key="5">
    <citation type="submission" date="2018-04" db="UniProtKB">
        <authorList>
            <consortium name="EnsemblFungi"/>
        </authorList>
    </citation>
    <scope>IDENTIFICATION</scope>
    <source>
        <strain evidence="2">R3-111a-1</strain>
    </source>
</reference>
<evidence type="ECO:0000313" key="3">
    <source>
        <dbReference type="Proteomes" id="UP000006039"/>
    </source>
</evidence>
<reference evidence="1" key="2">
    <citation type="submission" date="2010-07" db="EMBL/GenBank/DDBJ databases">
        <authorList>
            <consortium name="The Broad Institute Genome Sequencing Platform"/>
            <consortium name="Broad Institute Genome Sequencing Center for Infectious Disease"/>
            <person name="Ma L.-J."/>
            <person name="Dead R."/>
            <person name="Young S."/>
            <person name="Zeng Q."/>
            <person name="Koehrsen M."/>
            <person name="Alvarado L."/>
            <person name="Berlin A."/>
            <person name="Chapman S.B."/>
            <person name="Chen Z."/>
            <person name="Freedman E."/>
            <person name="Gellesch M."/>
            <person name="Goldberg J."/>
            <person name="Griggs A."/>
            <person name="Gujja S."/>
            <person name="Heilman E.R."/>
            <person name="Heiman D."/>
            <person name="Hepburn T."/>
            <person name="Howarth C."/>
            <person name="Jen D."/>
            <person name="Larson L."/>
            <person name="Mehta T."/>
            <person name="Neiman D."/>
            <person name="Pearson M."/>
            <person name="Roberts A."/>
            <person name="Saif S."/>
            <person name="Shea T."/>
            <person name="Shenoy N."/>
            <person name="Sisk P."/>
            <person name="Stolte C."/>
            <person name="Sykes S."/>
            <person name="Walk T."/>
            <person name="White J."/>
            <person name="Yandava C."/>
            <person name="Haas B."/>
            <person name="Nusbaum C."/>
            <person name="Birren B."/>
        </authorList>
    </citation>
    <scope>NUCLEOTIDE SEQUENCE</scope>
    <source>
        <strain evidence="1">R3-111a-1</strain>
    </source>
</reference>
<keyword evidence="3" id="KW-1185">Reference proteome</keyword>
<dbReference type="RefSeq" id="XP_009223299.1">
    <property type="nucleotide sequence ID" value="XM_009225035.1"/>
</dbReference>
<proteinExistence type="predicted"/>
<dbReference type="GeneID" id="20347669"/>
<dbReference type="EMBL" id="GL385397">
    <property type="protein sequence ID" value="EJT77299.1"/>
    <property type="molecule type" value="Genomic_DNA"/>
</dbReference>
<name>J3P114_GAET3</name>